<proteinExistence type="predicted"/>
<sequence length="469" mass="53259">MENNKIPFHEIDFLLPVHRFNIAFSYVSKRGLPFIREFVLRLVHLSPMKPEFIASYLDLSPRELKEVLRELIDKNELTFLDDGSVGLTGLAQGYFSSEGESPQVTTVQQTDTTFSFELAGFNCIGNKKTHDNWCAGITVPISSENKGLSDKYANKSFQAQFYRLIEEGYMPHIVSKESQTLPSIYKMDSVTRIGQEPKRVPHSFYFDDLGRVVERDELDSFVNDEPVFDAITKAISELGQKNNLADIAKAMAAIGDNITGEYITDSGINISELNEVIELSREQGKVIQPMLGASYLDGNWQHIAKQAEKVFNQLKSQHQDGVRELLWLAPSDSFWGKSDKYLSAKSWLEENAKTKGNKSKRLFMPKFYFPIARENDRRSINDWKNQLGNINECYKYIEGFFNGTTEVLLLQDSFAVVFYHLSIPSISNISIPLGFITTEKKLVGKIESMTREYLNGTIGFDNPIDLGKL</sequence>
<evidence type="ECO:0000313" key="1">
    <source>
        <dbReference type="EMBL" id="MDE1347928.1"/>
    </source>
</evidence>
<dbReference type="Proteomes" id="UP001140978">
    <property type="component" value="Unassembled WGS sequence"/>
</dbReference>
<dbReference type="AlphaFoldDB" id="A0A9X4FA89"/>
<gene>
    <name evidence="1" type="ORF">L9X51_16040</name>
</gene>
<name>A0A9X4FA89_9VIBR</name>
<comment type="caution">
    <text evidence="1">The sequence shown here is derived from an EMBL/GenBank/DDBJ whole genome shotgun (WGS) entry which is preliminary data.</text>
</comment>
<accession>A0A9X4FA89</accession>
<organism evidence="1 2">
    <name type="scientific">Vibrio aestuarianus</name>
    <dbReference type="NCBI Taxonomy" id="28171"/>
    <lineage>
        <taxon>Bacteria</taxon>
        <taxon>Pseudomonadati</taxon>
        <taxon>Pseudomonadota</taxon>
        <taxon>Gammaproteobacteria</taxon>
        <taxon>Vibrionales</taxon>
        <taxon>Vibrionaceae</taxon>
        <taxon>Vibrio</taxon>
    </lineage>
</organism>
<protein>
    <submittedName>
        <fullName evidence="1">Uncharacterized protein</fullName>
    </submittedName>
</protein>
<evidence type="ECO:0000313" key="2">
    <source>
        <dbReference type="Proteomes" id="UP001140978"/>
    </source>
</evidence>
<reference evidence="1" key="1">
    <citation type="submission" date="2022-02" db="EMBL/GenBank/DDBJ databases">
        <title>Emergence and expansion in Europe of a Vibrio aestuarianus clonal complex pathogenic for oysters.</title>
        <authorList>
            <person name="Mesnil A."/>
            <person name="Travers M.-A."/>
        </authorList>
    </citation>
    <scope>NUCLEOTIDE SEQUENCE</scope>
    <source>
        <strain evidence="1">19_064_15T1</strain>
    </source>
</reference>
<dbReference type="RefSeq" id="WP_274676267.1">
    <property type="nucleotide sequence ID" value="NZ_JAKNAX010000061.1"/>
</dbReference>
<dbReference type="EMBL" id="JAKNAX010000061">
    <property type="protein sequence ID" value="MDE1347928.1"/>
    <property type="molecule type" value="Genomic_DNA"/>
</dbReference>